<name>A0ABP6ZJ18_9ACTN</name>
<feature type="region of interest" description="Disordered" evidence="15">
    <location>
        <begin position="158"/>
        <end position="184"/>
    </location>
</feature>
<keyword evidence="12" id="KW-0119">Carbohydrate metabolism</keyword>
<comment type="subunit">
    <text evidence="3">Monomer.</text>
</comment>
<keyword evidence="19" id="KW-1185">Reference proteome</keyword>
<keyword evidence="7" id="KW-0808">Transferase</keyword>
<evidence type="ECO:0000256" key="14">
    <source>
        <dbReference type="ARBA" id="ARBA00049067"/>
    </source>
</evidence>
<reference evidence="19" key="1">
    <citation type="journal article" date="2019" name="Int. J. Syst. Evol. Microbiol.">
        <title>The Global Catalogue of Microorganisms (GCM) 10K type strain sequencing project: providing services to taxonomists for standard genome sequencing and annotation.</title>
        <authorList>
            <consortium name="The Broad Institute Genomics Platform"/>
            <consortium name="The Broad Institute Genome Sequencing Center for Infectious Disease"/>
            <person name="Wu L."/>
            <person name="Ma J."/>
        </authorList>
    </citation>
    <scope>NUCLEOTIDE SEQUENCE [LARGE SCALE GENOMIC DNA]</scope>
    <source>
        <strain evidence="19">JCM 16929</strain>
    </source>
</reference>
<evidence type="ECO:0000256" key="10">
    <source>
        <dbReference type="ARBA" id="ARBA00022840"/>
    </source>
</evidence>
<evidence type="ECO:0000259" key="17">
    <source>
        <dbReference type="Pfam" id="PF18085"/>
    </source>
</evidence>
<feature type="domain" description="Maltokinase N-terminal cap" evidence="17">
    <location>
        <begin position="14"/>
        <end position="136"/>
    </location>
</feature>
<dbReference type="InterPro" id="IPR011009">
    <property type="entry name" value="Kinase-like_dom_sf"/>
</dbReference>
<dbReference type="Proteomes" id="UP001501490">
    <property type="component" value="Unassembled WGS sequence"/>
</dbReference>
<evidence type="ECO:0000256" key="11">
    <source>
        <dbReference type="ARBA" id="ARBA00023056"/>
    </source>
</evidence>
<keyword evidence="11" id="KW-0320">Glycogen biosynthesis</keyword>
<dbReference type="RefSeq" id="WP_344802245.1">
    <property type="nucleotide sequence ID" value="NZ_BAABAB010000007.1"/>
</dbReference>
<keyword evidence="9" id="KW-0418">Kinase</keyword>
<keyword evidence="10" id="KW-0067">ATP-binding</keyword>
<evidence type="ECO:0000256" key="3">
    <source>
        <dbReference type="ARBA" id="ARBA00011245"/>
    </source>
</evidence>
<evidence type="ECO:0000256" key="12">
    <source>
        <dbReference type="ARBA" id="ARBA00023277"/>
    </source>
</evidence>
<sequence>MADDQNGQLLNAISRARWFAGKGRRAELTGHTRLGWLTDLDQWPAVRLEIIEISYPPDEDPEPAEGQEPGMRAEPVDAPGSALRQAQGTSGAIPYELYQVPVSYHRAPVPELAHAELARLDDADLGSVVGYDATQDPAACRILLTALLDARRVREPDSEVRFTPTDTEGLSADDDPQPFRGQQSNTSIMFGETAMLKVFRRLELGRNLDIETHEALNKAGVADVARLYGWIDAGWRHHGHDVRADLGMLVEKLIGAEDGWGLALDVLAQGRSFAEESARLGRALAEIHAALRDAFPVATTSGERTAQTMTERFEVARAIAPALDAYADGVLATFGRLGAGTLDVQRVHGDFHLGQTLRTPAGWKIIDFEGEPAKTLAERLEPDSVWRDIAGMLRSFDYAGASVPGPGSAAWVADCRTAFLDAYAGGGLDADDAAVLRAYETDKAVYEVVYEVRNRPDWVHIPVGAVAALSEQTPSGTQAVRSDPTGDKE</sequence>
<evidence type="ECO:0000259" key="16">
    <source>
        <dbReference type="Pfam" id="PF01636"/>
    </source>
</evidence>
<dbReference type="InterPro" id="IPR002575">
    <property type="entry name" value="Aminoglycoside_PTrfase"/>
</dbReference>
<evidence type="ECO:0000313" key="18">
    <source>
        <dbReference type="EMBL" id="GAA3611336.1"/>
    </source>
</evidence>
<evidence type="ECO:0000313" key="19">
    <source>
        <dbReference type="Proteomes" id="UP001501490"/>
    </source>
</evidence>
<evidence type="ECO:0000256" key="8">
    <source>
        <dbReference type="ARBA" id="ARBA00022741"/>
    </source>
</evidence>
<evidence type="ECO:0000256" key="2">
    <source>
        <dbReference type="ARBA" id="ARBA00006219"/>
    </source>
</evidence>
<accession>A0ABP6ZJ18</accession>
<feature type="region of interest" description="Disordered" evidence="15">
    <location>
        <begin position="54"/>
        <end position="87"/>
    </location>
</feature>
<feature type="domain" description="Aminoglycoside phosphotransferase" evidence="16">
    <location>
        <begin position="275"/>
        <end position="393"/>
    </location>
</feature>
<evidence type="ECO:0000256" key="9">
    <source>
        <dbReference type="ARBA" id="ARBA00022777"/>
    </source>
</evidence>
<evidence type="ECO:0000256" key="15">
    <source>
        <dbReference type="SAM" id="MobiDB-lite"/>
    </source>
</evidence>
<comment type="pathway">
    <text evidence="1">Glycan biosynthesis; glycogen biosynthesis.</text>
</comment>
<dbReference type="Pfam" id="PF01636">
    <property type="entry name" value="APH"/>
    <property type="match status" value="1"/>
</dbReference>
<evidence type="ECO:0000256" key="1">
    <source>
        <dbReference type="ARBA" id="ARBA00004964"/>
    </source>
</evidence>
<keyword evidence="6" id="KW-0321">Glycogen metabolism</keyword>
<evidence type="ECO:0000256" key="4">
    <source>
        <dbReference type="ARBA" id="ARBA00011962"/>
    </source>
</evidence>
<evidence type="ECO:0000256" key="13">
    <source>
        <dbReference type="ARBA" id="ARBA00031251"/>
    </source>
</evidence>
<dbReference type="InterPro" id="IPR040999">
    <property type="entry name" value="Mak_N_cap"/>
</dbReference>
<evidence type="ECO:0000256" key="7">
    <source>
        <dbReference type="ARBA" id="ARBA00022679"/>
    </source>
</evidence>
<evidence type="ECO:0000256" key="5">
    <source>
        <dbReference type="ARBA" id="ARBA00013882"/>
    </source>
</evidence>
<organism evidence="18 19">
    <name type="scientific">Microlunatus ginsengisoli</name>
    <dbReference type="NCBI Taxonomy" id="363863"/>
    <lineage>
        <taxon>Bacteria</taxon>
        <taxon>Bacillati</taxon>
        <taxon>Actinomycetota</taxon>
        <taxon>Actinomycetes</taxon>
        <taxon>Propionibacteriales</taxon>
        <taxon>Propionibacteriaceae</taxon>
        <taxon>Microlunatus</taxon>
    </lineage>
</organism>
<comment type="similarity">
    <text evidence="2">Belongs to the aminoglycoside phosphotransferase family.</text>
</comment>
<dbReference type="EC" id="2.7.1.175" evidence="4"/>
<gene>
    <name evidence="18" type="ORF">GCM10022236_11340</name>
</gene>
<dbReference type="EMBL" id="BAABAB010000007">
    <property type="protein sequence ID" value="GAA3611336.1"/>
    <property type="molecule type" value="Genomic_DNA"/>
</dbReference>
<dbReference type="SUPFAM" id="SSF56112">
    <property type="entry name" value="Protein kinase-like (PK-like)"/>
    <property type="match status" value="1"/>
</dbReference>
<comment type="caution">
    <text evidence="18">The sequence shown here is derived from an EMBL/GenBank/DDBJ whole genome shotgun (WGS) entry which is preliminary data.</text>
</comment>
<proteinExistence type="inferred from homology"/>
<protein>
    <recommendedName>
        <fullName evidence="5">Maltokinase</fullName>
        <ecNumber evidence="4">2.7.1.175</ecNumber>
    </recommendedName>
    <alternativeName>
        <fullName evidence="13">Maltose-1-phosphate synthase</fullName>
    </alternativeName>
</protein>
<comment type="catalytic activity">
    <reaction evidence="14">
        <text>D-maltose + ATP = alpha-maltose 1-phosphate + ADP + H(+)</text>
        <dbReference type="Rhea" id="RHEA:31915"/>
        <dbReference type="ChEBI" id="CHEBI:15378"/>
        <dbReference type="ChEBI" id="CHEBI:17306"/>
        <dbReference type="ChEBI" id="CHEBI:30616"/>
        <dbReference type="ChEBI" id="CHEBI:63576"/>
        <dbReference type="ChEBI" id="CHEBI:456216"/>
        <dbReference type="EC" id="2.7.1.175"/>
    </reaction>
</comment>
<dbReference type="Pfam" id="PF18085">
    <property type="entry name" value="Mak_N_cap"/>
    <property type="match status" value="1"/>
</dbReference>
<evidence type="ECO:0000256" key="6">
    <source>
        <dbReference type="ARBA" id="ARBA00022600"/>
    </source>
</evidence>
<dbReference type="Gene3D" id="3.90.1200.10">
    <property type="match status" value="1"/>
</dbReference>
<keyword evidence="8" id="KW-0547">Nucleotide-binding</keyword>